<protein>
    <recommendedName>
        <fullName evidence="2">Rap-GAP domain-containing protein</fullName>
    </recommendedName>
</protein>
<dbReference type="InterPro" id="IPR000331">
    <property type="entry name" value="Rap/Ran_GAP_dom"/>
</dbReference>
<evidence type="ECO:0000256" key="1">
    <source>
        <dbReference type="ARBA" id="ARBA00022468"/>
    </source>
</evidence>
<dbReference type="GO" id="GO:0003382">
    <property type="term" value="P:epithelial cell morphogenesis"/>
    <property type="evidence" value="ECO:0007669"/>
    <property type="project" value="TreeGrafter"/>
</dbReference>
<dbReference type="GO" id="GO:0051056">
    <property type="term" value="P:regulation of small GTPase mediated signal transduction"/>
    <property type="evidence" value="ECO:0007669"/>
    <property type="project" value="InterPro"/>
</dbReference>
<dbReference type="Proteomes" id="UP000694541">
    <property type="component" value="Unplaced"/>
</dbReference>
<reference evidence="3" key="1">
    <citation type="submission" date="2025-08" db="UniProtKB">
        <authorList>
            <consortium name="Ensembl"/>
        </authorList>
    </citation>
    <scope>IDENTIFICATION</scope>
</reference>
<accession>A0A8B9NN65</accession>
<evidence type="ECO:0000313" key="4">
    <source>
        <dbReference type="Proteomes" id="UP000694541"/>
    </source>
</evidence>
<dbReference type="GO" id="GO:0090162">
    <property type="term" value="P:establishment of epithelial cell polarity"/>
    <property type="evidence" value="ECO:0007669"/>
    <property type="project" value="TreeGrafter"/>
</dbReference>
<dbReference type="Pfam" id="PF02145">
    <property type="entry name" value="Rap_GAP"/>
    <property type="match status" value="1"/>
</dbReference>
<feature type="domain" description="Rap-GAP" evidence="2">
    <location>
        <begin position="88"/>
        <end position="283"/>
    </location>
</feature>
<reference evidence="3" key="2">
    <citation type="submission" date="2025-09" db="UniProtKB">
        <authorList>
            <consortium name="Ensembl"/>
        </authorList>
    </citation>
    <scope>IDENTIFICATION</scope>
</reference>
<dbReference type="PANTHER" id="PTHR15711">
    <property type="entry name" value="RAP GTPASE-ACTIVATING PROTEIN"/>
    <property type="match status" value="1"/>
</dbReference>
<dbReference type="Gene3D" id="3.40.50.11210">
    <property type="entry name" value="Rap/Ran-GAP"/>
    <property type="match status" value="1"/>
</dbReference>
<dbReference type="SUPFAM" id="SSF111347">
    <property type="entry name" value="Rap/Ran-GAP"/>
    <property type="match status" value="1"/>
</dbReference>
<evidence type="ECO:0000313" key="3">
    <source>
        <dbReference type="Ensembl" id="ENSANIP00000025870.1"/>
    </source>
</evidence>
<dbReference type="PROSITE" id="PS50085">
    <property type="entry name" value="RAPGAP"/>
    <property type="match status" value="1"/>
</dbReference>
<dbReference type="AlphaFoldDB" id="A0A8B9NN65"/>
<dbReference type="InterPro" id="IPR050989">
    <property type="entry name" value="Rap1_Ran_GAP"/>
</dbReference>
<dbReference type="GO" id="GO:0005794">
    <property type="term" value="C:Golgi apparatus"/>
    <property type="evidence" value="ECO:0007669"/>
    <property type="project" value="TreeGrafter"/>
</dbReference>
<keyword evidence="1" id="KW-0343">GTPase activation</keyword>
<dbReference type="PANTHER" id="PTHR15711:SF15">
    <property type="entry name" value="SIGNAL-INDUCED PROLIFERATION-ASSOCIATED 1-LIKE PROTEIN 3"/>
    <property type="match status" value="1"/>
</dbReference>
<dbReference type="GO" id="GO:0005886">
    <property type="term" value="C:plasma membrane"/>
    <property type="evidence" value="ECO:0007669"/>
    <property type="project" value="TreeGrafter"/>
</dbReference>
<name>A0A8B9NN65_9AVES</name>
<dbReference type="Ensembl" id="ENSANIT00000026726.1">
    <property type="protein sequence ID" value="ENSANIP00000025870.1"/>
    <property type="gene ID" value="ENSANIG00000017405.1"/>
</dbReference>
<evidence type="ECO:0000259" key="2">
    <source>
        <dbReference type="PROSITE" id="PS50085"/>
    </source>
</evidence>
<organism evidence="3 4">
    <name type="scientific">Accipiter nisus</name>
    <name type="common">Eurasian sparrowhawk</name>
    <dbReference type="NCBI Taxonomy" id="211598"/>
    <lineage>
        <taxon>Eukaryota</taxon>
        <taxon>Metazoa</taxon>
        <taxon>Chordata</taxon>
        <taxon>Craniata</taxon>
        <taxon>Vertebrata</taxon>
        <taxon>Euteleostomi</taxon>
        <taxon>Archelosauria</taxon>
        <taxon>Archosauria</taxon>
        <taxon>Dinosauria</taxon>
        <taxon>Saurischia</taxon>
        <taxon>Theropoda</taxon>
        <taxon>Coelurosauria</taxon>
        <taxon>Aves</taxon>
        <taxon>Neognathae</taxon>
        <taxon>Neoaves</taxon>
        <taxon>Telluraves</taxon>
        <taxon>Accipitrimorphae</taxon>
        <taxon>Accipitriformes</taxon>
        <taxon>Accipitridae</taxon>
        <taxon>Accipitrinae</taxon>
        <taxon>Accipiter</taxon>
    </lineage>
</organism>
<dbReference type="GO" id="GO:0005096">
    <property type="term" value="F:GTPase activator activity"/>
    <property type="evidence" value="ECO:0007669"/>
    <property type="project" value="UniProtKB-KW"/>
</dbReference>
<keyword evidence="4" id="KW-1185">Reference proteome</keyword>
<dbReference type="Gene3D" id="3.30.1120.160">
    <property type="match status" value="1"/>
</dbReference>
<dbReference type="InterPro" id="IPR035974">
    <property type="entry name" value="Rap/Ran-GAP_sf"/>
</dbReference>
<proteinExistence type="predicted"/>
<sequence length="484" mass="54349">MGLFLQRPCAAQLRVSLPIRTRGASPSLFTPTPLIFPQLVTLRGSILEDATPTATKHGTVRGLPLKDALEYVIPELNIHCLRLAISTPKVTEQLLKLDEQGVGILYCKAGQSSEEEMYNNEDAGPPFEEFLSLLGEKVCLKAFSKYDYEIMFHVSTMLPYTPNNRQQLLRKRHIGNDIVTIIFQEPGALPFTPQNIRSHFQHVFIIVRALERDPDRLDRWAEEIQQNVPPFGPPIPNGITFRKSDVFRDFLLAKVINAENAAHKSDKFHTMATRTRQEYLKDLAENCVTNTPIDSAGKFNLISLASKKKEKTKARAGAEQHSAGAIAWRVSAQDFTRGAEIACALGISNKFVVLLDLGAKEVVFNCFCRDVIGWTADASTVKIFYGRGDHIFIRAAEGGPEDIKEIVQRLKVSFQNQKTLTSTPSPSLCRSYLNAEDVLGMFSNMEKIWALGEKEKKPLRGGGRGLWWGWGQLWDERWRGFEGC</sequence>